<evidence type="ECO:0000313" key="2">
    <source>
        <dbReference type="EMBL" id="CAF4935551.1"/>
    </source>
</evidence>
<comment type="caution">
    <text evidence="2">The sequence shown here is derived from an EMBL/GenBank/DDBJ whole genome shotgun (WGS) entry which is preliminary data.</text>
</comment>
<organism evidence="2 3">
    <name type="scientific">Rotaria magnacalcarata</name>
    <dbReference type="NCBI Taxonomy" id="392030"/>
    <lineage>
        <taxon>Eukaryota</taxon>
        <taxon>Metazoa</taxon>
        <taxon>Spiralia</taxon>
        <taxon>Gnathifera</taxon>
        <taxon>Rotifera</taxon>
        <taxon>Eurotatoria</taxon>
        <taxon>Bdelloidea</taxon>
        <taxon>Philodinida</taxon>
        <taxon>Philodinidae</taxon>
        <taxon>Rotaria</taxon>
    </lineage>
</organism>
<protein>
    <submittedName>
        <fullName evidence="2">Uncharacterized protein</fullName>
    </submittedName>
</protein>
<proteinExistence type="predicted"/>
<sequence>MESDKNGYDADDDNLILPLDMLSDEEPEQINIPTDDEDEDNELIESYELLPRSSFNKTNQQRPLLPIKTDRGQLIAQSA</sequence>
<feature type="non-terminal residue" evidence="2">
    <location>
        <position position="79"/>
    </location>
</feature>
<dbReference type="AlphaFoldDB" id="A0A8S3CN28"/>
<dbReference type="Proteomes" id="UP000681720">
    <property type="component" value="Unassembled WGS sequence"/>
</dbReference>
<evidence type="ECO:0000313" key="1">
    <source>
        <dbReference type="EMBL" id="CAF4733457.1"/>
    </source>
</evidence>
<name>A0A8S3CN28_9BILA</name>
<dbReference type="EMBL" id="CAJOBJ010185797">
    <property type="protein sequence ID" value="CAF4935551.1"/>
    <property type="molecule type" value="Genomic_DNA"/>
</dbReference>
<gene>
    <name evidence="1" type="ORF">GIL414_LOCUS44376</name>
    <name evidence="2" type="ORF">GIL414_LOCUS53537</name>
</gene>
<dbReference type="EMBL" id="CAJOBJ010133758">
    <property type="protein sequence ID" value="CAF4733457.1"/>
    <property type="molecule type" value="Genomic_DNA"/>
</dbReference>
<evidence type="ECO:0000313" key="3">
    <source>
        <dbReference type="Proteomes" id="UP000681720"/>
    </source>
</evidence>
<reference evidence="2" key="1">
    <citation type="submission" date="2021-02" db="EMBL/GenBank/DDBJ databases">
        <authorList>
            <person name="Nowell W R."/>
        </authorList>
    </citation>
    <scope>NUCLEOTIDE SEQUENCE</scope>
</reference>
<accession>A0A8S3CN28</accession>